<reference evidence="7 8" key="1">
    <citation type="submission" date="2023-07" db="EMBL/GenBank/DDBJ databases">
        <title>Sequencing the genomes of 1000 actinobacteria strains.</title>
        <authorList>
            <person name="Klenk H.-P."/>
        </authorList>
    </citation>
    <scope>NUCLEOTIDE SEQUENCE [LARGE SCALE GENOMIC DNA]</scope>
    <source>
        <strain evidence="7 8">DSM 44508</strain>
    </source>
</reference>
<dbReference type="Pfam" id="PF00326">
    <property type="entry name" value="Peptidase_S9"/>
    <property type="match status" value="1"/>
</dbReference>
<name>A0ABU2B5T7_9CORY</name>
<dbReference type="InterPro" id="IPR029058">
    <property type="entry name" value="AB_hydrolase_fold"/>
</dbReference>
<evidence type="ECO:0000259" key="6">
    <source>
        <dbReference type="Pfam" id="PF02897"/>
    </source>
</evidence>
<dbReference type="EMBL" id="JAVDYF010000001">
    <property type="protein sequence ID" value="MDR7353751.1"/>
    <property type="molecule type" value="Genomic_DNA"/>
</dbReference>
<dbReference type="PANTHER" id="PTHR11757:SF19">
    <property type="entry name" value="PROLYL ENDOPEPTIDASE-LIKE"/>
    <property type="match status" value="1"/>
</dbReference>
<dbReference type="SUPFAM" id="SSF50993">
    <property type="entry name" value="Peptidase/esterase 'gauge' domain"/>
    <property type="match status" value="1"/>
</dbReference>
<protein>
    <submittedName>
        <fullName evidence="7">Oligopeptidase B</fullName>
        <ecNumber evidence="7">3.4.21.83</ecNumber>
    </submittedName>
</protein>
<dbReference type="Gene3D" id="2.130.10.120">
    <property type="entry name" value="Prolyl oligopeptidase, N-terminal domain"/>
    <property type="match status" value="1"/>
</dbReference>
<dbReference type="Proteomes" id="UP001183619">
    <property type="component" value="Unassembled WGS sequence"/>
</dbReference>
<dbReference type="Gene3D" id="3.40.50.1820">
    <property type="entry name" value="alpha/beta hydrolase"/>
    <property type="match status" value="1"/>
</dbReference>
<comment type="caution">
    <text evidence="7">The sequence shown here is derived from an EMBL/GenBank/DDBJ whole genome shotgun (WGS) entry which is preliminary data.</text>
</comment>
<keyword evidence="3 7" id="KW-0378">Hydrolase</keyword>
<evidence type="ECO:0000313" key="7">
    <source>
        <dbReference type="EMBL" id="MDR7353751.1"/>
    </source>
</evidence>
<feature type="domain" description="Peptidase S9 prolyl oligopeptidase catalytic" evidence="5">
    <location>
        <begin position="486"/>
        <end position="698"/>
    </location>
</feature>
<feature type="domain" description="Peptidase S9A N-terminal" evidence="6">
    <location>
        <begin position="5"/>
        <end position="426"/>
    </location>
</feature>
<dbReference type="SUPFAM" id="SSF53474">
    <property type="entry name" value="alpha/beta-Hydrolases"/>
    <property type="match status" value="1"/>
</dbReference>
<gene>
    <name evidence="7" type="ORF">J2S37_000289</name>
</gene>
<proteinExistence type="inferred from homology"/>
<dbReference type="GO" id="GO:0004252">
    <property type="term" value="F:serine-type endopeptidase activity"/>
    <property type="evidence" value="ECO:0007669"/>
    <property type="project" value="UniProtKB-EC"/>
</dbReference>
<sequence>MTTQPPIAQKKPITRSFHGYDFVDNYEWLRDKESPETISYLEAENAYTQQQTQQLETLRENIFHEIKSRVKETDMSIPQRMENYWYYSRTIEGKSYGISCRVPVAEGQDAWVPPVIPETGEVEGEEIMLDLNALAEGHDYFQLGASSVTRSGRYLAYSTDVAGDERFTLRIKDLETGELLDDVIENIHYGATWVGDEYVFYTRVDDAWRADSVWRHKVGTPAHEDVRVFYEPDERFNVGIGGVRSKKYLIIGVGSRTTSEAWMLETTDPEGEFRCILPRTQGVEYDLDHAEVGGQDCWVVIHNAHGPNFAMGWSPIDAELNLDDLNPLLPHREDVRLDGVDCYRDFIFVGYREGAIGRAAVMRLGDEGFGAFEELCFDEEIYSVGVGGNPAWDAPVVRISYTSFTTPSQLFDYTVATGEFTLLKEQEVLGGYDREHYTSRRMWVRAQDGTLIPVSIVHRADLDTSSPKPTMLYAYGSYEASMEPGFSVLRLSLLDRGMIFALAHVRGGGEMGRAWYDNGKMLCKRNTFTDFIDVADALIAEGITAPEMLVANGGSAGGLLMGAVANMAPEKFKAIEADVPFVDPLTTILKPELPLTAGEWEEWGNPIDSKEVYEYMASYSPYENVEAKNYPNILATTSLNDTRVYYVEPAKWVAKLRDTATGGQFLLKTEMVAGHGGVSGRYESWRQAAFEYAWLINQATGITE</sequence>
<dbReference type="InterPro" id="IPR051543">
    <property type="entry name" value="Serine_Peptidase_S9A"/>
</dbReference>
<dbReference type="InterPro" id="IPR001375">
    <property type="entry name" value="Peptidase_S9_cat"/>
</dbReference>
<organism evidence="7 8">
    <name type="scientific">Corynebacterium felinum</name>
    <dbReference type="NCBI Taxonomy" id="131318"/>
    <lineage>
        <taxon>Bacteria</taxon>
        <taxon>Bacillati</taxon>
        <taxon>Actinomycetota</taxon>
        <taxon>Actinomycetes</taxon>
        <taxon>Mycobacteriales</taxon>
        <taxon>Corynebacteriaceae</taxon>
        <taxon>Corynebacterium</taxon>
    </lineage>
</organism>
<dbReference type="PRINTS" id="PR00862">
    <property type="entry name" value="PROLIGOPTASE"/>
</dbReference>
<evidence type="ECO:0000256" key="3">
    <source>
        <dbReference type="ARBA" id="ARBA00022801"/>
    </source>
</evidence>
<dbReference type="Pfam" id="PF02897">
    <property type="entry name" value="Peptidase_S9_N"/>
    <property type="match status" value="1"/>
</dbReference>
<keyword evidence="8" id="KW-1185">Reference proteome</keyword>
<dbReference type="EC" id="3.4.21.83" evidence="7"/>
<evidence type="ECO:0000256" key="4">
    <source>
        <dbReference type="ARBA" id="ARBA00022825"/>
    </source>
</evidence>
<keyword evidence="4" id="KW-0720">Serine protease</keyword>
<keyword evidence="2" id="KW-0645">Protease</keyword>
<dbReference type="InterPro" id="IPR023302">
    <property type="entry name" value="Pept_S9A_N"/>
</dbReference>
<evidence type="ECO:0000259" key="5">
    <source>
        <dbReference type="Pfam" id="PF00326"/>
    </source>
</evidence>
<comment type="similarity">
    <text evidence="1">Belongs to the peptidase S9A family.</text>
</comment>
<dbReference type="PANTHER" id="PTHR11757">
    <property type="entry name" value="PROTEASE FAMILY S9A OLIGOPEPTIDASE"/>
    <property type="match status" value="1"/>
</dbReference>
<evidence type="ECO:0000256" key="2">
    <source>
        <dbReference type="ARBA" id="ARBA00022670"/>
    </source>
</evidence>
<accession>A0ABU2B5T7</accession>
<dbReference type="InterPro" id="IPR002470">
    <property type="entry name" value="Peptidase_S9A"/>
</dbReference>
<evidence type="ECO:0000313" key="8">
    <source>
        <dbReference type="Proteomes" id="UP001183619"/>
    </source>
</evidence>
<evidence type="ECO:0000256" key="1">
    <source>
        <dbReference type="ARBA" id="ARBA00005228"/>
    </source>
</evidence>